<dbReference type="PANTHER" id="PTHR46797">
    <property type="entry name" value="HTH-TYPE TRANSCRIPTIONAL REGULATOR"/>
    <property type="match status" value="1"/>
</dbReference>
<reference evidence="4" key="1">
    <citation type="submission" date="2012-03" db="EMBL/GenBank/DDBJ databases">
        <title>Functional metagenomics reveals considerable lignocellulase gene clusters in the gut microbiome of a wood-feeding higher termite.</title>
        <authorList>
            <person name="Liu N."/>
        </authorList>
    </citation>
    <scope>NUCLEOTIDE SEQUENCE</scope>
</reference>
<evidence type="ECO:0000259" key="3">
    <source>
        <dbReference type="PROSITE" id="PS50943"/>
    </source>
</evidence>
<dbReference type="InterPro" id="IPR050807">
    <property type="entry name" value="TransReg_Diox_bact_type"/>
</dbReference>
<proteinExistence type="predicted"/>
<dbReference type="PROSITE" id="PS50943">
    <property type="entry name" value="HTH_CROC1"/>
    <property type="match status" value="1"/>
</dbReference>
<organism evidence="4">
    <name type="scientific">uncultured bacterium contig00019</name>
    <dbReference type="NCBI Taxonomy" id="1181510"/>
    <lineage>
        <taxon>Bacteria</taxon>
        <taxon>environmental samples</taxon>
    </lineage>
</organism>
<dbReference type="CDD" id="cd00093">
    <property type="entry name" value="HTH_XRE"/>
    <property type="match status" value="1"/>
</dbReference>
<dbReference type="GO" id="GO:0003700">
    <property type="term" value="F:DNA-binding transcription factor activity"/>
    <property type="evidence" value="ECO:0007669"/>
    <property type="project" value="TreeGrafter"/>
</dbReference>
<dbReference type="AlphaFoldDB" id="A0A806K028"/>
<dbReference type="GO" id="GO:0003677">
    <property type="term" value="F:DNA binding"/>
    <property type="evidence" value="ECO:0007669"/>
    <property type="project" value="UniProtKB-KW"/>
</dbReference>
<dbReference type="SMART" id="SM00530">
    <property type="entry name" value="HTH_XRE"/>
    <property type="match status" value="1"/>
</dbReference>
<dbReference type="Gene3D" id="1.10.260.40">
    <property type="entry name" value="lambda repressor-like DNA-binding domains"/>
    <property type="match status" value="1"/>
</dbReference>
<dbReference type="InterPro" id="IPR001387">
    <property type="entry name" value="Cro/C1-type_HTH"/>
</dbReference>
<accession>A0A806K028</accession>
<dbReference type="Pfam" id="PF01381">
    <property type="entry name" value="HTH_3"/>
    <property type="match status" value="1"/>
</dbReference>
<dbReference type="GO" id="GO:0005829">
    <property type="term" value="C:cytosol"/>
    <property type="evidence" value="ECO:0007669"/>
    <property type="project" value="TreeGrafter"/>
</dbReference>
<evidence type="ECO:0000313" key="4">
    <source>
        <dbReference type="EMBL" id="AGS52908.1"/>
    </source>
</evidence>
<feature type="domain" description="HTH cro/C1-type" evidence="3">
    <location>
        <begin position="16"/>
        <end position="70"/>
    </location>
</feature>
<dbReference type="SUPFAM" id="SSF47413">
    <property type="entry name" value="lambda repressor-like DNA-binding domains"/>
    <property type="match status" value="1"/>
</dbReference>
<keyword evidence="1" id="KW-0238">DNA-binding</keyword>
<dbReference type="InterPro" id="IPR010982">
    <property type="entry name" value="Lambda_DNA-bd_dom_sf"/>
</dbReference>
<sequence>MNEKPEKIRQILAQNIKKRREKLGLSQEKLAESTGLSVQTINTIEGCRMWVSDKTITRLAKALNAEVFQLLVPYYEKHELSLSSASVLLDLRQKIINDMDEINAKIDTRFSEALKSGSRQHYENDTPSQKPSRAKPRRVR</sequence>
<protein>
    <recommendedName>
        <fullName evidence="3">HTH cro/C1-type domain-containing protein</fullName>
    </recommendedName>
</protein>
<dbReference type="EMBL" id="JQ844216">
    <property type="protein sequence ID" value="AGS52908.1"/>
    <property type="molecule type" value="Genomic_DNA"/>
</dbReference>
<name>A0A806K028_9BACT</name>
<feature type="region of interest" description="Disordered" evidence="2">
    <location>
        <begin position="115"/>
        <end position="140"/>
    </location>
</feature>
<evidence type="ECO:0000256" key="1">
    <source>
        <dbReference type="ARBA" id="ARBA00023125"/>
    </source>
</evidence>
<evidence type="ECO:0000256" key="2">
    <source>
        <dbReference type="SAM" id="MobiDB-lite"/>
    </source>
</evidence>
<dbReference type="PANTHER" id="PTHR46797:SF1">
    <property type="entry name" value="METHYLPHOSPHONATE SYNTHASE"/>
    <property type="match status" value="1"/>
</dbReference>